<feature type="non-terminal residue" evidence="2">
    <location>
        <position position="1"/>
    </location>
</feature>
<evidence type="ECO:0000256" key="1">
    <source>
        <dbReference type="SAM" id="MobiDB-lite"/>
    </source>
</evidence>
<name>A0A0P7TCM3_SCLFO</name>
<evidence type="ECO:0000313" key="3">
    <source>
        <dbReference type="Proteomes" id="UP000034805"/>
    </source>
</evidence>
<dbReference type="EMBL" id="JARO02013772">
    <property type="protein sequence ID" value="KPP58530.1"/>
    <property type="molecule type" value="Genomic_DNA"/>
</dbReference>
<reference evidence="2 3" key="1">
    <citation type="submission" date="2015-08" db="EMBL/GenBank/DDBJ databases">
        <title>The genome of the Asian arowana (Scleropages formosus).</title>
        <authorList>
            <person name="Tan M.H."/>
            <person name="Gan H.M."/>
            <person name="Croft L.J."/>
            <person name="Austin C.M."/>
        </authorList>
    </citation>
    <scope>NUCLEOTIDE SEQUENCE [LARGE SCALE GENOMIC DNA]</scope>
    <source>
        <strain evidence="2">Aro1</strain>
    </source>
</reference>
<evidence type="ECO:0000313" key="2">
    <source>
        <dbReference type="EMBL" id="KPP58530.1"/>
    </source>
</evidence>
<protein>
    <submittedName>
        <fullName evidence="2">Uncharacterized protein</fullName>
    </submittedName>
</protein>
<comment type="caution">
    <text evidence="2">The sequence shown here is derived from an EMBL/GenBank/DDBJ whole genome shotgun (WGS) entry which is preliminary data.</text>
</comment>
<gene>
    <name evidence="2" type="ORF">Z043_123633</name>
</gene>
<proteinExistence type="predicted"/>
<dbReference type="AlphaFoldDB" id="A0A0P7TCM3"/>
<feature type="region of interest" description="Disordered" evidence="1">
    <location>
        <begin position="186"/>
        <end position="241"/>
    </location>
</feature>
<accession>A0A0P7TCM3</accession>
<sequence length="306" mass="33850">NIEPLVLGVGRWAVAALVLDPLGPIRRSFPVLVVVLLPAARVLQRGRLPIPVAVLRIRAAQHLQVLRAVQATLPCVLRIVFSSRKLQKQTHTTFRTSFVTREPLRGSRELPPNPQPMTEKHGLFLLPGHLATPMTEHELLAAHPASDPIGPCRTVQYDDWSDRPSSTPWDSVTACDEALAQDMMDVGWTDSGNPEGYLIRESEEERDSDPEVSTTRTDRTTRHNPKKRAPPPCHSFPSLTHRTSQVPDEALTAHRLQVAQRTGVGLQDSRALVGDVVVPECSLCFVAPMASILKDVMEIRGRVREG</sequence>
<dbReference type="Proteomes" id="UP000034805">
    <property type="component" value="Unassembled WGS sequence"/>
</dbReference>
<organism evidence="2 3">
    <name type="scientific">Scleropages formosus</name>
    <name type="common">Asian bonytongue</name>
    <name type="synonym">Osteoglossum formosum</name>
    <dbReference type="NCBI Taxonomy" id="113540"/>
    <lineage>
        <taxon>Eukaryota</taxon>
        <taxon>Metazoa</taxon>
        <taxon>Chordata</taxon>
        <taxon>Craniata</taxon>
        <taxon>Vertebrata</taxon>
        <taxon>Euteleostomi</taxon>
        <taxon>Actinopterygii</taxon>
        <taxon>Neopterygii</taxon>
        <taxon>Teleostei</taxon>
        <taxon>Osteoglossocephala</taxon>
        <taxon>Osteoglossomorpha</taxon>
        <taxon>Osteoglossiformes</taxon>
        <taxon>Osteoglossidae</taxon>
        <taxon>Scleropages</taxon>
    </lineage>
</organism>